<organism evidence="3 4">
    <name type="scientific">Pseudolysinimonas yzui</name>
    <dbReference type="NCBI Taxonomy" id="2708254"/>
    <lineage>
        <taxon>Bacteria</taxon>
        <taxon>Bacillati</taxon>
        <taxon>Actinomycetota</taxon>
        <taxon>Actinomycetes</taxon>
        <taxon>Micrococcales</taxon>
        <taxon>Microbacteriaceae</taxon>
        <taxon>Pseudolysinimonas</taxon>
    </lineage>
</organism>
<dbReference type="EMBL" id="BNAI01000002">
    <property type="protein sequence ID" value="GHF15644.1"/>
    <property type="molecule type" value="Genomic_DNA"/>
</dbReference>
<keyword evidence="4" id="KW-1185">Reference proteome</keyword>
<name>A0A8J3GQC2_9MICO</name>
<evidence type="ECO:0000313" key="3">
    <source>
        <dbReference type="EMBL" id="GHF15644.1"/>
    </source>
</evidence>
<feature type="transmembrane region" description="Helical" evidence="2">
    <location>
        <begin position="313"/>
        <end position="338"/>
    </location>
</feature>
<feature type="transmembrane region" description="Helical" evidence="2">
    <location>
        <begin position="581"/>
        <end position="603"/>
    </location>
</feature>
<gene>
    <name evidence="3" type="ORF">GCM10011600_15850</name>
</gene>
<evidence type="ECO:0000313" key="4">
    <source>
        <dbReference type="Proteomes" id="UP000617531"/>
    </source>
</evidence>
<feature type="transmembrane region" description="Helical" evidence="2">
    <location>
        <begin position="247"/>
        <end position="268"/>
    </location>
</feature>
<keyword evidence="2" id="KW-0812">Transmembrane</keyword>
<reference evidence="3" key="2">
    <citation type="submission" date="2020-09" db="EMBL/GenBank/DDBJ databases">
        <authorList>
            <person name="Sun Q."/>
            <person name="Zhou Y."/>
        </authorList>
    </citation>
    <scope>NUCLEOTIDE SEQUENCE</scope>
    <source>
        <strain evidence="3">CGMCC 1.16548</strain>
    </source>
</reference>
<dbReference type="Proteomes" id="UP000617531">
    <property type="component" value="Unassembled WGS sequence"/>
</dbReference>
<protein>
    <recommendedName>
        <fullName evidence="5">Glycosyltransferase family 2 protein</fullName>
    </recommendedName>
</protein>
<feature type="transmembrane region" description="Helical" evidence="2">
    <location>
        <begin position="610"/>
        <end position="630"/>
    </location>
</feature>
<keyword evidence="2" id="KW-1133">Transmembrane helix</keyword>
<feature type="transmembrane region" description="Helical" evidence="2">
    <location>
        <begin position="215"/>
        <end position="235"/>
    </location>
</feature>
<dbReference type="Gene3D" id="3.90.550.10">
    <property type="entry name" value="Spore Coat Polysaccharide Biosynthesis Protein SpsA, Chain A"/>
    <property type="match status" value="1"/>
</dbReference>
<comment type="caution">
    <text evidence="3">The sequence shown here is derived from an EMBL/GenBank/DDBJ whole genome shotgun (WGS) entry which is preliminary data.</text>
</comment>
<reference evidence="3" key="1">
    <citation type="journal article" date="2014" name="Int. J. Syst. Evol. Microbiol.">
        <title>Complete genome sequence of Corynebacterium casei LMG S-19264T (=DSM 44701T), isolated from a smear-ripened cheese.</title>
        <authorList>
            <consortium name="US DOE Joint Genome Institute (JGI-PGF)"/>
            <person name="Walter F."/>
            <person name="Albersmeier A."/>
            <person name="Kalinowski J."/>
            <person name="Ruckert C."/>
        </authorList>
    </citation>
    <scope>NUCLEOTIDE SEQUENCE</scope>
    <source>
        <strain evidence="3">CGMCC 1.16548</strain>
    </source>
</reference>
<feature type="transmembrane region" description="Helical" evidence="2">
    <location>
        <begin position="478"/>
        <end position="502"/>
    </location>
</feature>
<feature type="transmembrane region" description="Helical" evidence="2">
    <location>
        <begin position="673"/>
        <end position="693"/>
    </location>
</feature>
<feature type="compositionally biased region" description="Acidic residues" evidence="1">
    <location>
        <begin position="888"/>
        <end position="909"/>
    </location>
</feature>
<dbReference type="PANTHER" id="PTHR43179">
    <property type="entry name" value="RHAMNOSYLTRANSFERASE WBBL"/>
    <property type="match status" value="1"/>
</dbReference>
<dbReference type="PANTHER" id="PTHR43179:SF7">
    <property type="entry name" value="RHAMNOSYLTRANSFERASE WBBL"/>
    <property type="match status" value="1"/>
</dbReference>
<evidence type="ECO:0000256" key="2">
    <source>
        <dbReference type="SAM" id="Phobius"/>
    </source>
</evidence>
<dbReference type="Pfam" id="PF13641">
    <property type="entry name" value="Glyco_tranf_2_3"/>
    <property type="match status" value="1"/>
</dbReference>
<proteinExistence type="predicted"/>
<dbReference type="AlphaFoldDB" id="A0A8J3GQC2"/>
<sequence length="909" mass="92324">MSAILVARDGGDTAERALDTQTRRPDAVVVVSAGTSLARAVAGLPTADGPEWLWLLPADAVPEPDALARLLAAVEVAPSVVIAGPKLVDPGDRALLRSFGESVTGYGATVGLADDELDQSQHDADDDVLGVVLPGMLVRRAMWDLLGGPDPGLRGSDAGLDLSIRARLAGGRVVRVAGARVAVAPSPQDFTRRRPLGAAAQYRARRAAQLHRRMAYAPGAAVPLHWLSLLPLALVRSLGLLLGKRPAAIPGEIAAALTAIFDGSVAGARRTFRRSRRVGWTAIAPLRIPPDVVRERRASARDREHARTGPPDLVRAGFFPGGLAVTLVAALLGAVLALRLLGSTAITGGALLPLSVDPGTLWAGLTGGAQDGPVDPFRAVLAVLGSLTPWNPSLALVALWVVALPLAALAAWWCATRLSTRTWPPILAAALWMLAPSFLAALIEGRPGAVLAHVLLPWLLFALLEAPRSWSAAGAAGLLFAAVVACAPVLAPVLVAAIVAWAVAHPRALIRIVAIPLPALVLAAPLIAAQLARGTPLGLLADPGVAVPSAVPSGWQLLLGSPSAGVGGWTQFASALGLPELVATPASIALLAPLAAVVLLALFLPGAGRALPATVLALGGLLTAVASVHLAPSSSGGSAVTIWAGTGLSLYWAGLIAAVVVAMAALGRLAVGVGAAVLLSTALAVTPSLVALATGAGPVIATDGRTLPAIVAAEAVGDPDLGTLVLRPLDDGSLAASIDRGAGTTLDEMSTFAATRPAPDESQRELAELAGNLASRGGFDPAPVLDRLGIEFVVLTPGTGGDSELVRERAAEALDAQPALDAVGDTGRGSLWRYPDHVPVAASEGSSSLGALALSAQAVVVGLTVLLALPTGRRRRLAGPGTHHELDDDHDEGFDSAGFDDDGFGDDRG</sequence>
<keyword evidence="2" id="KW-0472">Membrane</keyword>
<evidence type="ECO:0000256" key="1">
    <source>
        <dbReference type="SAM" id="MobiDB-lite"/>
    </source>
</evidence>
<feature type="transmembrane region" description="Helical" evidence="2">
    <location>
        <begin position="642"/>
        <end position="666"/>
    </location>
</feature>
<evidence type="ECO:0008006" key="5">
    <source>
        <dbReference type="Google" id="ProtNLM"/>
    </source>
</evidence>
<accession>A0A8J3GQC2</accession>
<feature type="transmembrane region" description="Helical" evidence="2">
    <location>
        <begin position="394"/>
        <end position="414"/>
    </location>
</feature>
<feature type="transmembrane region" description="Helical" evidence="2">
    <location>
        <begin position="426"/>
        <end position="443"/>
    </location>
</feature>
<feature type="transmembrane region" description="Helical" evidence="2">
    <location>
        <begin position="508"/>
        <end position="527"/>
    </location>
</feature>
<dbReference type="SUPFAM" id="SSF53448">
    <property type="entry name" value="Nucleotide-diphospho-sugar transferases"/>
    <property type="match status" value="1"/>
</dbReference>
<feature type="region of interest" description="Disordered" evidence="1">
    <location>
        <begin position="878"/>
        <end position="909"/>
    </location>
</feature>
<dbReference type="InterPro" id="IPR029044">
    <property type="entry name" value="Nucleotide-diphossugar_trans"/>
</dbReference>